<comment type="caution">
    <text evidence="1">The sequence shown here is derived from an EMBL/GenBank/DDBJ whole genome shotgun (WGS) entry which is preliminary data.</text>
</comment>
<reference evidence="1 2" key="1">
    <citation type="submission" date="2020-08" db="EMBL/GenBank/DDBJ databases">
        <title>Genome sequencing of Purple Non-Sulfur Bacteria from various extreme environments.</title>
        <authorList>
            <person name="Mayer M."/>
        </authorList>
    </citation>
    <scope>NUCLEOTIDE SEQUENCE [LARGE SCALE GENOMIC DNA]</scope>
    <source>
        <strain evidence="1 2">JA135</strain>
    </source>
</reference>
<dbReference type="AlphaFoldDB" id="A0A7W6WMR9"/>
<name>A0A7W6WMR9_9PROT</name>
<protein>
    <submittedName>
        <fullName evidence="1">Phage gp16-like protein</fullName>
    </submittedName>
</protein>
<sequence length="163" mass="17666">MTDRAARLKALHAGARALGLDDEARRDLMARVTGRRSARDMTDAQLGAVLAEYDRLRGGRPRQAGGRRGFKPAANPLARKVHAQWGELCRRGAIAHAASAADRRQALRAWCARQLQPGADVLLDPDLLDDTSLRKLVEALKKWIARLDRAAADDAAADDGEAG</sequence>
<evidence type="ECO:0000313" key="1">
    <source>
        <dbReference type="EMBL" id="MBB4287777.1"/>
    </source>
</evidence>
<evidence type="ECO:0000313" key="2">
    <source>
        <dbReference type="Proteomes" id="UP000555728"/>
    </source>
</evidence>
<dbReference type="EMBL" id="JACIGI010000052">
    <property type="protein sequence ID" value="MBB4287777.1"/>
    <property type="molecule type" value="Genomic_DNA"/>
</dbReference>
<dbReference type="RefSeq" id="WP_184437860.1">
    <property type="nucleotide sequence ID" value="NZ_JACIGI010000052.1"/>
</dbReference>
<dbReference type="Proteomes" id="UP000555728">
    <property type="component" value="Unassembled WGS sequence"/>
</dbReference>
<accession>A0A7W6WMR9</accession>
<keyword evidence="2" id="KW-1185">Reference proteome</keyword>
<organism evidence="1 2">
    <name type="scientific">Roseospira goensis</name>
    <dbReference type="NCBI Taxonomy" id="391922"/>
    <lineage>
        <taxon>Bacteria</taxon>
        <taxon>Pseudomonadati</taxon>
        <taxon>Pseudomonadota</taxon>
        <taxon>Alphaproteobacteria</taxon>
        <taxon>Rhodospirillales</taxon>
        <taxon>Rhodospirillaceae</taxon>
        <taxon>Roseospira</taxon>
    </lineage>
</organism>
<dbReference type="InterPro" id="IPR009363">
    <property type="entry name" value="Phage_Mu_Gp16"/>
</dbReference>
<gene>
    <name evidence="1" type="ORF">GGD88_003534</name>
</gene>
<dbReference type="Pfam" id="PF06252">
    <property type="entry name" value="GemA"/>
    <property type="match status" value="1"/>
</dbReference>
<proteinExistence type="predicted"/>